<evidence type="ECO:0000313" key="18">
    <source>
        <dbReference type="Proteomes" id="UP001154329"/>
    </source>
</evidence>
<protein>
    <submittedName>
        <fullName evidence="15">Cytochrome P450 306A1</fullName>
    </submittedName>
    <submittedName>
        <fullName evidence="17">Cytochrome P450 monooxygenase CYP306A1</fullName>
    </submittedName>
</protein>
<keyword evidence="10" id="KW-0560">Oxidoreductase</keyword>
<evidence type="ECO:0000313" key="16">
    <source>
        <dbReference type="EMBL" id="CAH1713215.1"/>
    </source>
</evidence>
<dbReference type="GO" id="GO:0006082">
    <property type="term" value="P:organic acid metabolic process"/>
    <property type="evidence" value="ECO:0007669"/>
    <property type="project" value="TreeGrafter"/>
</dbReference>
<evidence type="ECO:0000256" key="3">
    <source>
        <dbReference type="ARBA" id="ARBA00004174"/>
    </source>
</evidence>
<name>A0A2D1GSF9_APHGO</name>
<dbReference type="Proteomes" id="UP001154329">
    <property type="component" value="Chromosome 1"/>
</dbReference>
<dbReference type="SUPFAM" id="SSF48264">
    <property type="entry name" value="Cytochrome P450"/>
    <property type="match status" value="1"/>
</dbReference>
<evidence type="ECO:0000256" key="9">
    <source>
        <dbReference type="ARBA" id="ARBA00022848"/>
    </source>
</evidence>
<reference evidence="16" key="4">
    <citation type="submission" date="2022-10" db="EMBL/GenBank/DDBJ databases">
        <authorList>
            <consortium name="ENA_rothamsted_submissions"/>
            <consortium name="culmorum"/>
            <person name="King R."/>
        </authorList>
    </citation>
    <scope>NUCLEOTIDE SEQUENCE</scope>
</reference>
<evidence type="ECO:0000256" key="11">
    <source>
        <dbReference type="ARBA" id="ARBA00023004"/>
    </source>
</evidence>
<evidence type="ECO:0000313" key="15">
    <source>
        <dbReference type="EMBL" id="ATN95988.1"/>
    </source>
</evidence>
<keyword evidence="13" id="KW-0472">Membrane</keyword>
<dbReference type="InterPro" id="IPR036396">
    <property type="entry name" value="Cyt_P450_sf"/>
</dbReference>
<dbReference type="EMBL" id="MF471382">
    <property type="protein sequence ID" value="ATN95988.1"/>
    <property type="molecule type" value="mRNA"/>
</dbReference>
<dbReference type="PRINTS" id="PR00463">
    <property type="entry name" value="EP450I"/>
</dbReference>
<reference evidence="16" key="3">
    <citation type="submission" date="2022-02" db="EMBL/GenBank/DDBJ databases">
        <authorList>
            <person name="King R."/>
        </authorList>
    </citation>
    <scope>NUCLEOTIDE SEQUENCE</scope>
</reference>
<sequence>MFWIIGVILFGALYAGYLWRSNKNLPPGPWGVPILGYLPWLDPERPYKTLTALAYKYGPIYSIQMGKHFAVVMSEPTLVRMALARNELADRTNFEVINEIMQEHGLIFTRGPLWKEQRKFVCNWLKVIGVSKFGEKKNNLQLLIADAVSTTISKLRESNTCPIDTGTFFLVQIGDFINLIVLGKAWPEDDPNWVYLRNLAEDGSKKFAIATPLSVLPMLKIIPKYKNTVFEVIEGVKNTHCIYKTLMEKRGNEINESDDLMAMFMKEMIKRTNNKDSHFFTEKQCCFLLSDLFGAGVETSVNTLRWFLLYMALNKEIQNELQTLLDSVCTNGGIIDLEQIENIPLLKACVSETMRLRPVAPSGIPRSVNNEITLEGYRIPKGTMVLPLQWAMHHDEKYWTDPLTFQPKRFLDDEGNMINNKAFMPFQAGKRACVGDTLSYWILYLFGANIIHNFNVSMEDGLSEKEINTIMDGEFGITLSPATHNIVFKSRI</sequence>
<gene>
    <name evidence="16" type="ORF">APHIGO_LOCUS2303</name>
</gene>
<keyword evidence="7 14" id="KW-0479">Metal-binding</keyword>
<keyword evidence="9" id="KW-0492">Microsome</keyword>
<evidence type="ECO:0000256" key="8">
    <source>
        <dbReference type="ARBA" id="ARBA00022824"/>
    </source>
</evidence>
<evidence type="ECO:0000256" key="14">
    <source>
        <dbReference type="PIRSR" id="PIRSR602401-1"/>
    </source>
</evidence>
<reference evidence="15" key="1">
    <citation type="submission" date="2017-07" db="EMBL/GenBank/DDBJ databases">
        <authorList>
            <person name="Sun Z.S."/>
            <person name="Albrecht U."/>
            <person name="Echele G."/>
            <person name="Lee C.C."/>
        </authorList>
    </citation>
    <scope>NUCLEOTIDE SEQUENCE</scope>
</reference>
<dbReference type="GO" id="GO:0005506">
    <property type="term" value="F:iron ion binding"/>
    <property type="evidence" value="ECO:0007669"/>
    <property type="project" value="InterPro"/>
</dbReference>
<feature type="binding site" description="axial binding residue" evidence="14">
    <location>
        <position position="433"/>
    </location>
    <ligand>
        <name>heme</name>
        <dbReference type="ChEBI" id="CHEBI:30413"/>
    </ligand>
    <ligandPart>
        <name>Fe</name>
        <dbReference type="ChEBI" id="CHEBI:18248"/>
    </ligandPart>
</feature>
<evidence type="ECO:0000256" key="2">
    <source>
        <dbReference type="ARBA" id="ARBA00003690"/>
    </source>
</evidence>
<organism evidence="15">
    <name type="scientific">Aphis gossypii</name>
    <name type="common">Cotton aphid</name>
    <dbReference type="NCBI Taxonomy" id="80765"/>
    <lineage>
        <taxon>Eukaryota</taxon>
        <taxon>Metazoa</taxon>
        <taxon>Ecdysozoa</taxon>
        <taxon>Arthropoda</taxon>
        <taxon>Hexapoda</taxon>
        <taxon>Insecta</taxon>
        <taxon>Pterygota</taxon>
        <taxon>Neoptera</taxon>
        <taxon>Paraneoptera</taxon>
        <taxon>Hemiptera</taxon>
        <taxon>Sternorrhyncha</taxon>
        <taxon>Aphidomorpha</taxon>
        <taxon>Aphidoidea</taxon>
        <taxon>Aphididae</taxon>
        <taxon>Aphidini</taxon>
        <taxon>Aphis</taxon>
        <taxon>Aphis</taxon>
    </lineage>
</organism>
<dbReference type="AlphaFoldDB" id="A0A2D1GSF9"/>
<evidence type="ECO:0000256" key="4">
    <source>
        <dbReference type="ARBA" id="ARBA00004406"/>
    </source>
</evidence>
<dbReference type="GO" id="GO:0008395">
    <property type="term" value="F:steroid hydroxylase activity"/>
    <property type="evidence" value="ECO:0007669"/>
    <property type="project" value="TreeGrafter"/>
</dbReference>
<evidence type="ECO:0000256" key="7">
    <source>
        <dbReference type="ARBA" id="ARBA00022723"/>
    </source>
</evidence>
<evidence type="ECO:0000256" key="5">
    <source>
        <dbReference type="ARBA" id="ARBA00010617"/>
    </source>
</evidence>
<evidence type="ECO:0000256" key="10">
    <source>
        <dbReference type="ARBA" id="ARBA00023002"/>
    </source>
</evidence>
<dbReference type="EMBL" id="MT268678">
    <property type="protein sequence ID" value="QIU80506.1"/>
    <property type="molecule type" value="mRNA"/>
</dbReference>
<keyword evidence="12 17" id="KW-0503">Monooxygenase</keyword>
<evidence type="ECO:0000256" key="13">
    <source>
        <dbReference type="ARBA" id="ARBA00023136"/>
    </source>
</evidence>
<evidence type="ECO:0000313" key="17">
    <source>
        <dbReference type="EMBL" id="QIU80506.1"/>
    </source>
</evidence>
<dbReference type="InterPro" id="IPR050182">
    <property type="entry name" value="Cytochrome_P450_fam2"/>
</dbReference>
<dbReference type="OrthoDB" id="1844152at2759"/>
<keyword evidence="6 14" id="KW-0349">Heme</keyword>
<keyword evidence="18" id="KW-1185">Reference proteome</keyword>
<dbReference type="Gene3D" id="1.10.630.10">
    <property type="entry name" value="Cytochrome P450"/>
    <property type="match status" value="1"/>
</dbReference>
<dbReference type="PANTHER" id="PTHR24300:SF403">
    <property type="entry name" value="CYTOCHROME P450 306A1"/>
    <property type="match status" value="1"/>
</dbReference>
<accession>A0A2D1GSF9</accession>
<comment type="similarity">
    <text evidence="5">Belongs to the cytochrome P450 family.</text>
</comment>
<comment type="subcellular location">
    <subcellularLocation>
        <location evidence="4">Endoplasmic reticulum membrane</location>
        <topology evidence="4">Peripheral membrane protein</topology>
    </subcellularLocation>
    <subcellularLocation>
        <location evidence="3">Microsome membrane</location>
        <topology evidence="3">Peripheral membrane protein</topology>
    </subcellularLocation>
</comment>
<evidence type="ECO:0000256" key="12">
    <source>
        <dbReference type="ARBA" id="ARBA00023033"/>
    </source>
</evidence>
<dbReference type="PRINTS" id="PR00385">
    <property type="entry name" value="P450"/>
</dbReference>
<proteinExistence type="evidence at transcript level"/>
<comment type="function">
    <text evidence="2">May be involved in the metabolism of insect hormones and in the breakdown of synthetic insecticides.</text>
</comment>
<evidence type="ECO:0000256" key="1">
    <source>
        <dbReference type="ARBA" id="ARBA00001971"/>
    </source>
</evidence>
<dbReference type="Pfam" id="PF00067">
    <property type="entry name" value="p450"/>
    <property type="match status" value="1"/>
</dbReference>
<dbReference type="GO" id="GO:0005789">
    <property type="term" value="C:endoplasmic reticulum membrane"/>
    <property type="evidence" value="ECO:0007669"/>
    <property type="project" value="UniProtKB-SubCell"/>
</dbReference>
<dbReference type="PANTHER" id="PTHR24300">
    <property type="entry name" value="CYTOCHROME P450 508A4-RELATED"/>
    <property type="match status" value="1"/>
</dbReference>
<dbReference type="InterPro" id="IPR001128">
    <property type="entry name" value="Cyt_P450"/>
</dbReference>
<dbReference type="InterPro" id="IPR002401">
    <property type="entry name" value="Cyt_P450_E_grp-I"/>
</dbReference>
<reference evidence="17" key="2">
    <citation type="submission" date="2020-03" db="EMBL/GenBank/DDBJ databases">
        <authorList>
            <person name="Wang C."/>
        </authorList>
    </citation>
    <scope>NUCLEOTIDE SEQUENCE</scope>
</reference>
<comment type="cofactor">
    <cofactor evidence="1 14">
        <name>heme</name>
        <dbReference type="ChEBI" id="CHEBI:30413"/>
    </cofactor>
</comment>
<evidence type="ECO:0000256" key="6">
    <source>
        <dbReference type="ARBA" id="ARBA00022617"/>
    </source>
</evidence>
<dbReference type="GO" id="GO:0016712">
    <property type="term" value="F:oxidoreductase activity, acting on paired donors, with incorporation or reduction of molecular oxygen, reduced flavin or flavoprotein as one donor, and incorporation of one atom of oxygen"/>
    <property type="evidence" value="ECO:0007669"/>
    <property type="project" value="TreeGrafter"/>
</dbReference>
<keyword evidence="11 14" id="KW-0408">Iron</keyword>
<dbReference type="GO" id="GO:0020037">
    <property type="term" value="F:heme binding"/>
    <property type="evidence" value="ECO:0007669"/>
    <property type="project" value="InterPro"/>
</dbReference>
<dbReference type="GO" id="GO:0006805">
    <property type="term" value="P:xenobiotic metabolic process"/>
    <property type="evidence" value="ECO:0007669"/>
    <property type="project" value="TreeGrafter"/>
</dbReference>
<dbReference type="EMBL" id="OU899034">
    <property type="protein sequence ID" value="CAH1713215.1"/>
    <property type="molecule type" value="Genomic_DNA"/>
</dbReference>
<dbReference type="FunFam" id="1.10.630.10:FF:000238">
    <property type="entry name" value="Cytochrome P450 2A6"/>
    <property type="match status" value="1"/>
</dbReference>
<keyword evidence="8" id="KW-0256">Endoplasmic reticulum</keyword>